<dbReference type="Proteomes" id="UP000215256">
    <property type="component" value="Chromosome 2"/>
</dbReference>
<evidence type="ECO:0000313" key="1">
    <source>
        <dbReference type="EMBL" id="ASV84258.1"/>
    </source>
</evidence>
<accession>A0A248UC45</accession>
<reference evidence="1 2" key="1">
    <citation type="submission" date="2017-07" db="EMBL/GenBank/DDBJ databases">
        <title>Phylogenetic study on the rhizospheric bacterium Ochrobactrum sp. A44.</title>
        <authorList>
            <person name="Krzyzanowska D.M."/>
            <person name="Ossowicki A."/>
            <person name="Rajewska M."/>
            <person name="Maciag T."/>
            <person name="Kaczynski Z."/>
            <person name="Czerwicka M."/>
            <person name="Jafra S."/>
        </authorList>
    </citation>
    <scope>NUCLEOTIDE SEQUENCE [LARGE SCALE GENOMIC DNA]</scope>
    <source>
        <strain evidence="1 2">A44</strain>
    </source>
</reference>
<proteinExistence type="predicted"/>
<protein>
    <submittedName>
        <fullName evidence="1">Uncharacterized protein</fullName>
    </submittedName>
</protein>
<dbReference type="KEGG" id="och:CES85_5050"/>
<dbReference type="AlphaFoldDB" id="A0A248UC45"/>
<evidence type="ECO:0000313" key="2">
    <source>
        <dbReference type="Proteomes" id="UP000215256"/>
    </source>
</evidence>
<gene>
    <name evidence="1" type="ORF">CES85_5050</name>
</gene>
<sequence>MLGCINGYAAQRLLDRDTFIRKEHFTTIIHDTATASST</sequence>
<organism evidence="1 2">
    <name type="scientific">Ochrobactrum quorumnocens</name>
    <dbReference type="NCBI Taxonomy" id="271865"/>
    <lineage>
        <taxon>Bacteria</taxon>
        <taxon>Pseudomonadati</taxon>
        <taxon>Pseudomonadota</taxon>
        <taxon>Alphaproteobacteria</taxon>
        <taxon>Hyphomicrobiales</taxon>
        <taxon>Brucellaceae</taxon>
        <taxon>Brucella/Ochrobactrum group</taxon>
        <taxon>Ochrobactrum</taxon>
    </lineage>
</organism>
<dbReference type="EMBL" id="CP022603">
    <property type="protein sequence ID" value="ASV84258.1"/>
    <property type="molecule type" value="Genomic_DNA"/>
</dbReference>
<name>A0A248UC45_9HYPH</name>